<dbReference type="EMBL" id="CP120629">
    <property type="protein sequence ID" value="WEW59561.1"/>
    <property type="molecule type" value="Genomic_DNA"/>
</dbReference>
<protein>
    <submittedName>
        <fullName evidence="1">Uncharacterized protein</fullName>
    </submittedName>
</protein>
<keyword evidence="2" id="KW-1185">Reference proteome</keyword>
<evidence type="ECO:0000313" key="2">
    <source>
        <dbReference type="Proteomes" id="UP001219355"/>
    </source>
</evidence>
<organism evidence="1 2">
    <name type="scientific">Emydomyces testavorans</name>
    <dbReference type="NCBI Taxonomy" id="2070801"/>
    <lineage>
        <taxon>Eukaryota</taxon>
        <taxon>Fungi</taxon>
        <taxon>Dikarya</taxon>
        <taxon>Ascomycota</taxon>
        <taxon>Pezizomycotina</taxon>
        <taxon>Eurotiomycetes</taxon>
        <taxon>Eurotiomycetidae</taxon>
        <taxon>Onygenales</taxon>
        <taxon>Nannizziopsiaceae</taxon>
        <taxon>Emydomyces</taxon>
    </lineage>
</organism>
<sequence>MVEVYFNIQSDNGALTEDHALRKWSSKYIQALENLKDVRAGMKLGNLMASAGLVEVELKMIPLPLSGWPSDPKMREAGAINRENTQRWLRSLAIYPFVQKLNMSRDELDKLIARARQEADDPTLRAYVPL</sequence>
<dbReference type="AlphaFoldDB" id="A0AAF0IKC3"/>
<gene>
    <name evidence="1" type="ORF">PRK78_005035</name>
</gene>
<evidence type="ECO:0000313" key="1">
    <source>
        <dbReference type="EMBL" id="WEW59561.1"/>
    </source>
</evidence>
<reference evidence="1" key="1">
    <citation type="submission" date="2023-03" db="EMBL/GenBank/DDBJ databases">
        <title>Emydomyces testavorans Genome Sequence.</title>
        <authorList>
            <person name="Hoyer L."/>
        </authorList>
    </citation>
    <scope>NUCLEOTIDE SEQUENCE</scope>
    <source>
        <strain evidence="1">16-2883</strain>
    </source>
</reference>
<accession>A0AAF0IKC3</accession>
<dbReference type="Proteomes" id="UP001219355">
    <property type="component" value="Chromosome 3"/>
</dbReference>
<proteinExistence type="predicted"/>
<name>A0AAF0IKC3_9EURO</name>